<organism evidence="3 4">
    <name type="scientific">Pleurotus eryngii</name>
    <name type="common">Boletus of the steppes</name>
    <dbReference type="NCBI Taxonomy" id="5323"/>
    <lineage>
        <taxon>Eukaryota</taxon>
        <taxon>Fungi</taxon>
        <taxon>Dikarya</taxon>
        <taxon>Basidiomycota</taxon>
        <taxon>Agaricomycotina</taxon>
        <taxon>Agaricomycetes</taxon>
        <taxon>Agaricomycetidae</taxon>
        <taxon>Agaricales</taxon>
        <taxon>Pleurotineae</taxon>
        <taxon>Pleurotaceae</taxon>
        <taxon>Pleurotus</taxon>
    </lineage>
</organism>
<feature type="signal peptide" evidence="2">
    <location>
        <begin position="1"/>
        <end position="24"/>
    </location>
</feature>
<feature type="region of interest" description="Disordered" evidence="1">
    <location>
        <begin position="301"/>
        <end position="348"/>
    </location>
</feature>
<gene>
    <name evidence="3" type="ORF">BDN71DRAFT_1436031</name>
</gene>
<evidence type="ECO:0000313" key="4">
    <source>
        <dbReference type="Proteomes" id="UP000807025"/>
    </source>
</evidence>
<feature type="compositionally biased region" description="Basic and acidic residues" evidence="1">
    <location>
        <begin position="338"/>
        <end position="348"/>
    </location>
</feature>
<evidence type="ECO:0000256" key="1">
    <source>
        <dbReference type="SAM" id="MobiDB-lite"/>
    </source>
</evidence>
<evidence type="ECO:0000256" key="2">
    <source>
        <dbReference type="SAM" id="SignalP"/>
    </source>
</evidence>
<name>A0A9P6D1B1_PLEER</name>
<dbReference type="EMBL" id="MU154706">
    <property type="protein sequence ID" value="KAF9488601.1"/>
    <property type="molecule type" value="Genomic_DNA"/>
</dbReference>
<proteinExistence type="predicted"/>
<dbReference type="AlphaFoldDB" id="A0A9P6D1B1"/>
<sequence length="374" mass="41953">MSLIAAELPQLLSSSCLLLVEVEALSDESPGVPTRFKDSLHPLHNHSIYLQLPLVSFDKASASWLTNGLNTLIESRDANDQALKKPPKTFLWTNWANITFCYQFTMINWPAHLLPCSSGPGFKNTHGISSKDITGMVHLWRNYKDNELNDEEADSLLCIVEWSPEEKDMDLKDQATIALAVDDSKQESLVTVHDSLDYLKAMGKRSVAQAKEMAGAECQSQKAVGADGRLLNASKIDFTEEGNDDEMFECPAKHARYHVSTQNPEAHYFPAKPACKRTCNEDEDFGTISEGERGLNQNIKKLPHRTHHPLQPVSRDSSRHNTRPPLLNSGKVIHPHNRQSDIYHGDNHDYPVCNQAGSSRQLYTINDDEFGDDY</sequence>
<comment type="caution">
    <text evidence="3">The sequence shown here is derived from an EMBL/GenBank/DDBJ whole genome shotgun (WGS) entry which is preliminary data.</text>
</comment>
<keyword evidence="4" id="KW-1185">Reference proteome</keyword>
<reference evidence="3" key="1">
    <citation type="submission" date="2020-11" db="EMBL/GenBank/DDBJ databases">
        <authorList>
            <consortium name="DOE Joint Genome Institute"/>
            <person name="Ahrendt S."/>
            <person name="Riley R."/>
            <person name="Andreopoulos W."/>
            <person name="Labutti K."/>
            <person name="Pangilinan J."/>
            <person name="Ruiz-Duenas F.J."/>
            <person name="Barrasa J.M."/>
            <person name="Sanchez-Garcia M."/>
            <person name="Camarero S."/>
            <person name="Miyauchi S."/>
            <person name="Serrano A."/>
            <person name="Linde D."/>
            <person name="Babiker R."/>
            <person name="Drula E."/>
            <person name="Ayuso-Fernandez I."/>
            <person name="Pacheco R."/>
            <person name="Padilla G."/>
            <person name="Ferreira P."/>
            <person name="Barriuso J."/>
            <person name="Kellner H."/>
            <person name="Castanera R."/>
            <person name="Alfaro M."/>
            <person name="Ramirez L."/>
            <person name="Pisabarro A.G."/>
            <person name="Kuo A."/>
            <person name="Tritt A."/>
            <person name="Lipzen A."/>
            <person name="He G."/>
            <person name="Yan M."/>
            <person name="Ng V."/>
            <person name="Cullen D."/>
            <person name="Martin F."/>
            <person name="Rosso M.-N."/>
            <person name="Henrissat B."/>
            <person name="Hibbett D."/>
            <person name="Martinez A.T."/>
            <person name="Grigoriev I.V."/>
        </authorList>
    </citation>
    <scope>NUCLEOTIDE SEQUENCE</scope>
    <source>
        <strain evidence="3">ATCC 90797</strain>
    </source>
</reference>
<evidence type="ECO:0000313" key="3">
    <source>
        <dbReference type="EMBL" id="KAF9488601.1"/>
    </source>
</evidence>
<dbReference type="Proteomes" id="UP000807025">
    <property type="component" value="Unassembled WGS sequence"/>
</dbReference>
<keyword evidence="2" id="KW-0732">Signal</keyword>
<protein>
    <submittedName>
        <fullName evidence="3">Uncharacterized protein</fullName>
    </submittedName>
</protein>
<feature type="chain" id="PRO_5040383524" evidence="2">
    <location>
        <begin position="25"/>
        <end position="374"/>
    </location>
</feature>
<accession>A0A9P6D1B1</accession>